<reference evidence="2 3" key="3">
    <citation type="journal article" date="2010" name="BMC Genomics">
        <title>Transcriptome sequencing and comparative analysis of cucumber flowers with different sex types.</title>
        <authorList>
            <person name="Guo S."/>
            <person name="Zheng Y."/>
            <person name="Joung J.G."/>
            <person name="Liu S."/>
            <person name="Zhang Z."/>
            <person name="Crasta O.R."/>
            <person name="Sobral B.W."/>
            <person name="Xu Y."/>
            <person name="Huang S."/>
            <person name="Fei Z."/>
        </authorList>
    </citation>
    <scope>NUCLEOTIDE SEQUENCE [LARGE SCALE GENOMIC DNA]</scope>
    <source>
        <strain evidence="3">cv. 9930</strain>
    </source>
</reference>
<sequence>MSEYASKNVKNMSPNTGQHVGNHVERRILNAKVYRRWERAIPDASMDNVRIGSFLTSSFNVGSATFRRGVGKVSLTIFFRRRGMVQKSDTVLRR</sequence>
<organism evidence="2 3">
    <name type="scientific">Cucumis sativus</name>
    <name type="common">Cucumber</name>
    <dbReference type="NCBI Taxonomy" id="3659"/>
    <lineage>
        <taxon>Eukaryota</taxon>
        <taxon>Viridiplantae</taxon>
        <taxon>Streptophyta</taxon>
        <taxon>Embryophyta</taxon>
        <taxon>Tracheophyta</taxon>
        <taxon>Spermatophyta</taxon>
        <taxon>Magnoliopsida</taxon>
        <taxon>eudicotyledons</taxon>
        <taxon>Gunneridae</taxon>
        <taxon>Pentapetalae</taxon>
        <taxon>rosids</taxon>
        <taxon>fabids</taxon>
        <taxon>Cucurbitales</taxon>
        <taxon>Cucurbitaceae</taxon>
        <taxon>Benincaseae</taxon>
        <taxon>Cucumis</taxon>
    </lineage>
</organism>
<proteinExistence type="predicted"/>
<feature type="region of interest" description="Disordered" evidence="1">
    <location>
        <begin position="1"/>
        <end position="22"/>
    </location>
</feature>
<protein>
    <submittedName>
        <fullName evidence="2">Uncharacterized protein</fullName>
    </submittedName>
</protein>
<name>A0A0A0K0D2_CUCSA</name>
<gene>
    <name evidence="2" type="ORF">Csa_7G004035</name>
</gene>
<evidence type="ECO:0000313" key="3">
    <source>
        <dbReference type="Proteomes" id="UP000029981"/>
    </source>
</evidence>
<reference evidence="2 3" key="2">
    <citation type="journal article" date="2009" name="PLoS ONE">
        <title>An integrated genetic and cytogenetic map of the cucumber genome.</title>
        <authorList>
            <person name="Ren Y."/>
            <person name="Zhang Z."/>
            <person name="Liu J."/>
            <person name="Staub J.E."/>
            <person name="Han Y."/>
            <person name="Cheng Z."/>
            <person name="Li X."/>
            <person name="Lu J."/>
            <person name="Miao H."/>
            <person name="Kang H."/>
            <person name="Xie B."/>
            <person name="Gu X."/>
            <person name="Wang X."/>
            <person name="Du Y."/>
            <person name="Jin W."/>
            <person name="Huang S."/>
        </authorList>
    </citation>
    <scope>NUCLEOTIDE SEQUENCE [LARGE SCALE GENOMIC DNA]</scope>
    <source>
        <strain evidence="3">cv. 9930</strain>
    </source>
</reference>
<evidence type="ECO:0000313" key="2">
    <source>
        <dbReference type="EMBL" id="KGN43150.1"/>
    </source>
</evidence>
<dbReference type="AlphaFoldDB" id="A0A0A0K0D2"/>
<keyword evidence="3" id="KW-1185">Reference proteome</keyword>
<dbReference type="EMBL" id="CM002928">
    <property type="protein sequence ID" value="KGN43150.1"/>
    <property type="molecule type" value="Genomic_DNA"/>
</dbReference>
<reference evidence="2 3" key="1">
    <citation type="journal article" date="2009" name="Nat. Genet.">
        <title>The genome of the cucumber, Cucumis sativus L.</title>
        <authorList>
            <person name="Huang S."/>
            <person name="Li R."/>
            <person name="Zhang Z."/>
            <person name="Li L."/>
            <person name="Gu X."/>
            <person name="Fan W."/>
            <person name="Lucas W.J."/>
            <person name="Wang X."/>
            <person name="Xie B."/>
            <person name="Ni P."/>
            <person name="Ren Y."/>
            <person name="Zhu H."/>
            <person name="Li J."/>
            <person name="Lin K."/>
            <person name="Jin W."/>
            <person name="Fei Z."/>
            <person name="Li G."/>
            <person name="Staub J."/>
            <person name="Kilian A."/>
            <person name="van der Vossen E.A."/>
            <person name="Wu Y."/>
            <person name="Guo J."/>
            <person name="He J."/>
            <person name="Jia Z."/>
            <person name="Ren Y."/>
            <person name="Tian G."/>
            <person name="Lu Y."/>
            <person name="Ruan J."/>
            <person name="Qian W."/>
            <person name="Wang M."/>
            <person name="Huang Q."/>
            <person name="Li B."/>
            <person name="Xuan Z."/>
            <person name="Cao J."/>
            <person name="Asan"/>
            <person name="Wu Z."/>
            <person name="Zhang J."/>
            <person name="Cai Q."/>
            <person name="Bai Y."/>
            <person name="Zhao B."/>
            <person name="Han Y."/>
            <person name="Li Y."/>
            <person name="Li X."/>
            <person name="Wang S."/>
            <person name="Shi Q."/>
            <person name="Liu S."/>
            <person name="Cho W.K."/>
            <person name="Kim J.Y."/>
            <person name="Xu Y."/>
            <person name="Heller-Uszynska K."/>
            <person name="Miao H."/>
            <person name="Cheng Z."/>
            <person name="Zhang S."/>
            <person name="Wu J."/>
            <person name="Yang Y."/>
            <person name="Kang H."/>
            <person name="Li M."/>
            <person name="Liang H."/>
            <person name="Ren X."/>
            <person name="Shi Z."/>
            <person name="Wen M."/>
            <person name="Jian M."/>
            <person name="Yang H."/>
            <person name="Zhang G."/>
            <person name="Yang Z."/>
            <person name="Chen R."/>
            <person name="Liu S."/>
            <person name="Li J."/>
            <person name="Ma L."/>
            <person name="Liu H."/>
            <person name="Zhou Y."/>
            <person name="Zhao J."/>
            <person name="Fang X."/>
            <person name="Li G."/>
            <person name="Fang L."/>
            <person name="Li Y."/>
            <person name="Liu D."/>
            <person name="Zheng H."/>
            <person name="Zhang Y."/>
            <person name="Qin N."/>
            <person name="Li Z."/>
            <person name="Yang G."/>
            <person name="Yang S."/>
            <person name="Bolund L."/>
            <person name="Kristiansen K."/>
            <person name="Zheng H."/>
            <person name="Li S."/>
            <person name="Zhang X."/>
            <person name="Yang H."/>
            <person name="Wang J."/>
            <person name="Sun R."/>
            <person name="Zhang B."/>
            <person name="Jiang S."/>
            <person name="Wang J."/>
            <person name="Du Y."/>
            <person name="Li S."/>
        </authorList>
    </citation>
    <scope>NUCLEOTIDE SEQUENCE [LARGE SCALE GENOMIC DNA]</scope>
    <source>
        <strain evidence="3">cv. 9930</strain>
    </source>
</reference>
<evidence type="ECO:0000256" key="1">
    <source>
        <dbReference type="SAM" id="MobiDB-lite"/>
    </source>
</evidence>
<feature type="compositionally biased region" description="Polar residues" evidence="1">
    <location>
        <begin position="8"/>
        <end position="19"/>
    </location>
</feature>
<reference evidence="2 3" key="4">
    <citation type="journal article" date="2011" name="BMC Genomics">
        <title>RNA-Seq improves annotation of protein-coding genes in the cucumber genome.</title>
        <authorList>
            <person name="Li Z."/>
            <person name="Zhang Z."/>
            <person name="Yan P."/>
            <person name="Huang S."/>
            <person name="Fei Z."/>
            <person name="Lin K."/>
        </authorList>
    </citation>
    <scope>NUCLEOTIDE SEQUENCE [LARGE SCALE GENOMIC DNA]</scope>
    <source>
        <strain evidence="3">cv. 9930</strain>
    </source>
</reference>
<accession>A0A0A0K0D2</accession>
<dbReference type="Gramene" id="KGN43150">
    <property type="protein sequence ID" value="KGN43150"/>
    <property type="gene ID" value="Csa_7G004035"/>
</dbReference>
<dbReference type="Proteomes" id="UP000029981">
    <property type="component" value="Chromosome 7"/>
</dbReference>